<feature type="compositionally biased region" description="Polar residues" evidence="4">
    <location>
        <begin position="153"/>
        <end position="164"/>
    </location>
</feature>
<feature type="region of interest" description="Disordered" evidence="4">
    <location>
        <begin position="1"/>
        <end position="39"/>
    </location>
</feature>
<name>A0ABP0EED1_9ASCO</name>
<accession>A0ABP0EED1</accession>
<dbReference type="Gene3D" id="3.40.5.10">
    <property type="entry name" value="Ribosomal protein L9, N-terminal domain"/>
    <property type="match status" value="1"/>
</dbReference>
<evidence type="ECO:0000256" key="3">
    <source>
        <dbReference type="ARBA" id="ARBA00023274"/>
    </source>
</evidence>
<dbReference type="InterPro" id="IPR020070">
    <property type="entry name" value="Ribosomal_bL9_N"/>
</dbReference>
<keyword evidence="7" id="KW-1185">Reference proteome</keyword>
<evidence type="ECO:0000256" key="2">
    <source>
        <dbReference type="ARBA" id="ARBA00022980"/>
    </source>
</evidence>
<evidence type="ECO:0000256" key="1">
    <source>
        <dbReference type="ARBA" id="ARBA00010605"/>
    </source>
</evidence>
<dbReference type="Pfam" id="PF01281">
    <property type="entry name" value="Ribosomal_L9_N"/>
    <property type="match status" value="1"/>
</dbReference>
<dbReference type="InterPro" id="IPR000244">
    <property type="entry name" value="Ribosomal_bL9"/>
</dbReference>
<reference evidence="6 7" key="1">
    <citation type="submission" date="2024-01" db="EMBL/GenBank/DDBJ databases">
        <authorList>
            <consortium name="Genoscope - CEA"/>
            <person name="William W."/>
        </authorList>
    </citation>
    <scope>NUCLEOTIDE SEQUENCE [LARGE SCALE GENOMIC DNA]</scope>
    <source>
        <strain evidence="6 7">29B2s-10</strain>
    </source>
</reference>
<dbReference type="EMBL" id="OZ004258">
    <property type="protein sequence ID" value="CAK7911375.1"/>
    <property type="molecule type" value="Genomic_DNA"/>
</dbReference>
<organism evidence="6 7">
    <name type="scientific">[Candida] anglica</name>
    <dbReference type="NCBI Taxonomy" id="148631"/>
    <lineage>
        <taxon>Eukaryota</taxon>
        <taxon>Fungi</taxon>
        <taxon>Dikarya</taxon>
        <taxon>Ascomycota</taxon>
        <taxon>Saccharomycotina</taxon>
        <taxon>Pichiomycetes</taxon>
        <taxon>Debaryomycetaceae</taxon>
        <taxon>Kurtzmaniella</taxon>
    </lineage>
</organism>
<evidence type="ECO:0000313" key="7">
    <source>
        <dbReference type="Proteomes" id="UP001497600"/>
    </source>
</evidence>
<dbReference type="Proteomes" id="UP001497600">
    <property type="component" value="Chromosome F"/>
</dbReference>
<dbReference type="SUPFAM" id="SSF55658">
    <property type="entry name" value="L9 N-domain-like"/>
    <property type="match status" value="1"/>
</dbReference>
<evidence type="ECO:0000259" key="5">
    <source>
        <dbReference type="Pfam" id="PF01281"/>
    </source>
</evidence>
<gene>
    <name evidence="6" type="ORF">CAAN4_F02168</name>
</gene>
<sequence>MFSSIRSRPTAAVRQAAAGTKQAVRTRTSRKTPRRPDPKIPVQLLKDFDNFGYRGEVIKVLPSVMRNYLHMGNGAAYITNEVGPRIPVVDKSDFRAQQAQLAQEKAAELALSKQRAAEKAAREEEIGKVGALSLDELSNLFQSMKNSGKRGKQQSSIQDKSTQQVVESSEITYTSLDISSDIPETFYVQLTDQITLPVTKELLAMQMYNMSGIDIPVSTITLGHEKEGEVKEINSSGKYILSLEIPGEREAVERIVIVQ</sequence>
<comment type="similarity">
    <text evidence="1">Belongs to the bacterial ribosomal protein bL9 family.</text>
</comment>
<proteinExistence type="inferred from homology"/>
<keyword evidence="2" id="KW-0689">Ribosomal protein</keyword>
<dbReference type="PANTHER" id="PTHR21368">
    <property type="entry name" value="50S RIBOSOMAL PROTEIN L9"/>
    <property type="match status" value="1"/>
</dbReference>
<evidence type="ECO:0000256" key="4">
    <source>
        <dbReference type="SAM" id="MobiDB-lite"/>
    </source>
</evidence>
<dbReference type="InterPro" id="IPR009027">
    <property type="entry name" value="Ribosomal_bL9/RNase_H1_N"/>
</dbReference>
<evidence type="ECO:0000313" key="6">
    <source>
        <dbReference type="EMBL" id="CAK7911375.1"/>
    </source>
</evidence>
<dbReference type="InterPro" id="IPR036935">
    <property type="entry name" value="Ribosomal_bL9_N_sf"/>
</dbReference>
<feature type="domain" description="Ribosomal protein L9" evidence="5">
    <location>
        <begin position="41"/>
        <end position="81"/>
    </location>
</feature>
<keyword evidence="3" id="KW-0687">Ribonucleoprotein</keyword>
<feature type="region of interest" description="Disordered" evidence="4">
    <location>
        <begin position="145"/>
        <end position="164"/>
    </location>
</feature>
<protein>
    <recommendedName>
        <fullName evidence="5">Ribosomal protein L9 domain-containing protein</fullName>
    </recommendedName>
</protein>